<protein>
    <submittedName>
        <fullName evidence="1">Uncharacterized protein</fullName>
    </submittedName>
</protein>
<sequence length="147" mass="15969">MSLKTDYRDDIYEGSRRWRLTQNEDGTYGISDATTYTQKGDSFGQNDINATNKAVNALNHVVPVTLQASGWSTAAPYIQTVPIEGLTTEDNPILVKVIADGATPEQVKAYNKAFGMIDDGDTADGQATFKCYNKKPTIDLTVGLKGV</sequence>
<organism evidence="1">
    <name type="scientific">Enterocloster bolteae</name>
    <dbReference type="NCBI Taxonomy" id="208479"/>
    <lineage>
        <taxon>Bacteria</taxon>
        <taxon>Bacillati</taxon>
        <taxon>Bacillota</taxon>
        <taxon>Clostridia</taxon>
        <taxon>Lachnospirales</taxon>
        <taxon>Lachnospiraceae</taxon>
        <taxon>Enterocloster</taxon>
    </lineage>
</organism>
<dbReference type="RefSeq" id="WP_002578537.1">
    <property type="nucleotide sequence ID" value="NZ_CACRTF010000017.1"/>
</dbReference>
<dbReference type="AlphaFoldDB" id="A0A6N2WMG7"/>
<reference evidence="1" key="1">
    <citation type="submission" date="2019-11" db="EMBL/GenBank/DDBJ databases">
        <authorList>
            <person name="Feng L."/>
        </authorList>
    </citation>
    <scope>NUCLEOTIDE SEQUENCE</scope>
    <source>
        <strain evidence="1">CbolteaeLFYP116</strain>
    </source>
</reference>
<gene>
    <name evidence="1" type="ORF">CBLFYP116_03818</name>
</gene>
<proteinExistence type="predicted"/>
<name>A0A6N2WMG7_9FIRM</name>
<accession>A0A6N2WMG7</accession>
<evidence type="ECO:0000313" key="1">
    <source>
        <dbReference type="EMBL" id="VYT43909.1"/>
    </source>
</evidence>
<dbReference type="EMBL" id="CACRTF010000017">
    <property type="protein sequence ID" value="VYT43909.1"/>
    <property type="molecule type" value="Genomic_DNA"/>
</dbReference>